<sequence>MILSVKKWIFSKIQERNYDLTRGISKQRMLDFLTKIYPRKTKYDLIRMGAEADGGYLVPNNLMGISTCYSPGVSDISEFEKACMDLGMKVYMADKSVSGPNLNKNEFNYEFLKKHIGCINSDEYITMDNWIRGTTTQTESDLMLQMDIEGFEYAAIINITEEMLKKFRIIIIEFHSFESIWHPHFFNIIELTFSKILRYHSVVHIHPNNSGGSIFKNNITIPEVMEFTFLRNDSGVLGEYVTEFPHPLDRDNIKGKSLILSNDCFQSNI</sequence>
<dbReference type="GO" id="GO:0008168">
    <property type="term" value="F:methyltransferase activity"/>
    <property type="evidence" value="ECO:0007669"/>
    <property type="project" value="UniProtKB-KW"/>
</dbReference>
<accession>A0A1I6XVA1</accession>
<name>A0A1I6XVA1_9BACT</name>
<gene>
    <name evidence="2" type="ORF">SAMN04489724_0665</name>
</gene>
<dbReference type="EMBL" id="FPBF01000001">
    <property type="protein sequence ID" value="SFT41744.1"/>
    <property type="molecule type" value="Genomic_DNA"/>
</dbReference>
<feature type="domain" description="Methyltransferase FkbM" evidence="1">
    <location>
        <begin position="126"/>
        <end position="190"/>
    </location>
</feature>
<dbReference type="GO" id="GO:0032259">
    <property type="term" value="P:methylation"/>
    <property type="evidence" value="ECO:0007669"/>
    <property type="project" value="UniProtKB-KW"/>
</dbReference>
<dbReference type="Pfam" id="PF05050">
    <property type="entry name" value="Methyltransf_21"/>
    <property type="match status" value="1"/>
</dbReference>
<evidence type="ECO:0000313" key="3">
    <source>
        <dbReference type="Proteomes" id="UP000199673"/>
    </source>
</evidence>
<protein>
    <submittedName>
        <fullName evidence="2">Methyltransferase FkbM domain-containing protein</fullName>
    </submittedName>
</protein>
<keyword evidence="2" id="KW-0808">Transferase</keyword>
<reference evidence="3" key="1">
    <citation type="submission" date="2016-10" db="EMBL/GenBank/DDBJ databases">
        <authorList>
            <person name="Varghese N."/>
            <person name="Submissions S."/>
        </authorList>
    </citation>
    <scope>NUCLEOTIDE SEQUENCE [LARGE SCALE GENOMIC DNA]</scope>
    <source>
        <strain evidence="3">DSM 23445</strain>
    </source>
</reference>
<dbReference type="RefSeq" id="WP_091691270.1">
    <property type="nucleotide sequence ID" value="NZ_FPBF01000001.1"/>
</dbReference>
<keyword evidence="3" id="KW-1185">Reference proteome</keyword>
<dbReference type="STRING" id="305507.SAMN04489724_0665"/>
<dbReference type="SUPFAM" id="SSF53335">
    <property type="entry name" value="S-adenosyl-L-methionine-dependent methyltransferases"/>
    <property type="match status" value="1"/>
</dbReference>
<dbReference type="OrthoDB" id="6310850at2"/>
<dbReference type="InterPro" id="IPR029063">
    <property type="entry name" value="SAM-dependent_MTases_sf"/>
</dbReference>
<dbReference type="AlphaFoldDB" id="A0A1I6XVA1"/>
<dbReference type="InterPro" id="IPR006342">
    <property type="entry name" value="FkbM_mtfrase"/>
</dbReference>
<organism evidence="2 3">
    <name type="scientific">Algoriphagus locisalis</name>
    <dbReference type="NCBI Taxonomy" id="305507"/>
    <lineage>
        <taxon>Bacteria</taxon>
        <taxon>Pseudomonadati</taxon>
        <taxon>Bacteroidota</taxon>
        <taxon>Cytophagia</taxon>
        <taxon>Cytophagales</taxon>
        <taxon>Cyclobacteriaceae</taxon>
        <taxon>Algoriphagus</taxon>
    </lineage>
</organism>
<keyword evidence="2" id="KW-0489">Methyltransferase</keyword>
<proteinExistence type="predicted"/>
<dbReference type="Proteomes" id="UP000199673">
    <property type="component" value="Unassembled WGS sequence"/>
</dbReference>
<evidence type="ECO:0000313" key="2">
    <source>
        <dbReference type="EMBL" id="SFT41744.1"/>
    </source>
</evidence>
<evidence type="ECO:0000259" key="1">
    <source>
        <dbReference type="Pfam" id="PF05050"/>
    </source>
</evidence>